<evidence type="ECO:0000313" key="1">
    <source>
        <dbReference type="EMBL" id="GGM82633.1"/>
    </source>
</evidence>
<reference evidence="1" key="1">
    <citation type="journal article" date="2014" name="Int. J. Syst. Evol. Microbiol.">
        <title>Complete genome sequence of Corynebacterium casei LMG S-19264T (=DSM 44701T), isolated from a smear-ripened cheese.</title>
        <authorList>
            <consortium name="US DOE Joint Genome Institute (JGI-PGF)"/>
            <person name="Walter F."/>
            <person name="Albersmeier A."/>
            <person name="Kalinowski J."/>
            <person name="Ruckert C."/>
        </authorList>
    </citation>
    <scope>NUCLEOTIDE SEQUENCE</scope>
    <source>
        <strain evidence="1">CGMCC 4.5737</strain>
    </source>
</reference>
<dbReference type="AlphaFoldDB" id="A0A8J3CIT8"/>
<keyword evidence="2" id="KW-1185">Reference proteome</keyword>
<sequence>MYRIHWPEVIEQARDIVTRYEYGVTLRQLYYILFSRGIIPHSAPTYRRLSARLAEARRRGDFPPLIDTVRQVHVPPSYTSPTELLTAAVATYRRDHTEGQPTQVWVGAEKDTVRAAIAQWTHDHGIPVIICRGYGSQSYVDDVRGRVEHDGRPAVLAYVGDWDASGLDIQRDWTTRTHCWDTVERLAVTHDQAAHLPAATAKPGDPRWPKFATRYGYNPTHPIQWEVEALDPDQLRQLVLDAIHRHTNPQQLDRVLDRERTERTELAAFVQQWREYVRPARHRHR</sequence>
<name>A0A8J3CIT8_9PSEU</name>
<evidence type="ECO:0008006" key="3">
    <source>
        <dbReference type="Google" id="ProtNLM"/>
    </source>
</evidence>
<reference evidence="1" key="2">
    <citation type="submission" date="2020-09" db="EMBL/GenBank/DDBJ databases">
        <authorList>
            <person name="Sun Q."/>
            <person name="Zhou Y."/>
        </authorList>
    </citation>
    <scope>NUCLEOTIDE SEQUENCE</scope>
    <source>
        <strain evidence="1">CGMCC 4.5737</strain>
    </source>
</reference>
<organism evidence="1 2">
    <name type="scientific">Longimycelium tulufanense</name>
    <dbReference type="NCBI Taxonomy" id="907463"/>
    <lineage>
        <taxon>Bacteria</taxon>
        <taxon>Bacillati</taxon>
        <taxon>Actinomycetota</taxon>
        <taxon>Actinomycetes</taxon>
        <taxon>Pseudonocardiales</taxon>
        <taxon>Pseudonocardiaceae</taxon>
        <taxon>Longimycelium</taxon>
    </lineage>
</organism>
<dbReference type="EMBL" id="BMMK01000057">
    <property type="protein sequence ID" value="GGM82633.1"/>
    <property type="molecule type" value="Genomic_DNA"/>
</dbReference>
<gene>
    <name evidence="1" type="ORF">GCM10012275_61510</name>
</gene>
<dbReference type="RefSeq" id="WP_189061945.1">
    <property type="nucleotide sequence ID" value="NZ_BMMK01000057.1"/>
</dbReference>
<evidence type="ECO:0000313" key="2">
    <source>
        <dbReference type="Proteomes" id="UP000637578"/>
    </source>
</evidence>
<dbReference type="Proteomes" id="UP000637578">
    <property type="component" value="Unassembled WGS sequence"/>
</dbReference>
<protein>
    <recommendedName>
        <fullName evidence="3">DUF2399 domain-containing protein</fullName>
    </recommendedName>
</protein>
<proteinExistence type="predicted"/>
<accession>A0A8J3CIT8</accession>
<comment type="caution">
    <text evidence="1">The sequence shown here is derived from an EMBL/GenBank/DDBJ whole genome shotgun (WGS) entry which is preliminary data.</text>
</comment>